<feature type="domain" description="Dystroglycan-type cadherin-like" evidence="3">
    <location>
        <begin position="1145"/>
        <end position="1242"/>
    </location>
</feature>
<dbReference type="PROSITE" id="PS00330">
    <property type="entry name" value="HEMOLYSIN_CALCIUM"/>
    <property type="match status" value="3"/>
</dbReference>
<protein>
    <submittedName>
        <fullName evidence="4">Hemolysin, plasmid</fullName>
    </submittedName>
</protein>
<dbReference type="SUPFAM" id="SSF69318">
    <property type="entry name" value="Integrin alpha N-terminal domain"/>
    <property type="match status" value="1"/>
</dbReference>
<evidence type="ECO:0000259" key="3">
    <source>
        <dbReference type="SMART" id="SM00736"/>
    </source>
</evidence>
<organism evidence="4 5">
    <name type="scientific">Planktothrix pseudagardhii</name>
    <dbReference type="NCBI Taxonomy" id="132604"/>
    <lineage>
        <taxon>Bacteria</taxon>
        <taxon>Bacillati</taxon>
        <taxon>Cyanobacteriota</taxon>
        <taxon>Cyanophyceae</taxon>
        <taxon>Oscillatoriophycideae</taxon>
        <taxon>Oscillatoriales</taxon>
        <taxon>Microcoleaceae</taxon>
        <taxon>Planktothrix</taxon>
    </lineage>
</organism>
<feature type="region of interest" description="Disordered" evidence="2">
    <location>
        <begin position="1333"/>
        <end position="1386"/>
    </location>
</feature>
<dbReference type="InterPro" id="IPR018511">
    <property type="entry name" value="Hemolysin-typ_Ca-bd_CS"/>
</dbReference>
<dbReference type="NCBIfam" id="NF012211">
    <property type="entry name" value="tand_rpt_95"/>
    <property type="match status" value="5"/>
</dbReference>
<feature type="domain" description="Dystroglycan-type cadherin-like" evidence="3">
    <location>
        <begin position="752"/>
        <end position="850"/>
    </location>
</feature>
<dbReference type="InterPro" id="IPR001343">
    <property type="entry name" value="Hemolysn_Ca-bd"/>
</dbReference>
<reference evidence="4" key="1">
    <citation type="submission" date="2020-09" db="EMBL/GenBank/DDBJ databases">
        <authorList>
            <person name="Blom J."/>
        </authorList>
    </citation>
    <scope>NUCLEOTIDE SEQUENCE</scope>
    <source>
        <strain evidence="4">No.713</strain>
    </source>
</reference>
<feature type="compositionally biased region" description="Pro residues" evidence="2">
    <location>
        <begin position="1338"/>
        <end position="1372"/>
    </location>
</feature>
<keyword evidence="1" id="KW-0732">Signal</keyword>
<dbReference type="Pfam" id="PF05345">
    <property type="entry name" value="He_PIG"/>
    <property type="match status" value="6"/>
</dbReference>
<dbReference type="PANTHER" id="PTHR44103">
    <property type="entry name" value="PROPROTEIN CONVERTASE P"/>
    <property type="match status" value="1"/>
</dbReference>
<dbReference type="InterPro" id="IPR013517">
    <property type="entry name" value="FG-GAP"/>
</dbReference>
<sequence length="1698" mass="175844">MATTAVAVLAKTPTSLSPVFTLVRSPQPTLTLMGTPTSCSRAKIVHLTTSAKSIATTAVAVLAKTPTSPSMVFTRVPSPQPTLTLMATLTSCSRAKIVLINPSAKSIATPPPPPPPTFSSFAGPVDTTNEDTEVELTFADLVAQGNEADSDGTVDAFVVKAVSSGTLKIGNDAASATAWVAGSNDTIDATKKAYWTPDANVNGTVNALQVVAKDNDGLVSPTPVTAQVTVTAVNDAPVLDNTNFTYSLTTINEDDNNSSGDVIKDIIPAGSIKENTNISLNGVYLSSVTTADFDSDGNTDILLTGYDSSSNPISKIYSNNGSGGFSENTNVSLTSVATGSVTTADFDSDGNTDILLTGKDGSGPISQIYSNNGSGGFSENTNVSLTGVFYSSVTTADFDKDGYTDILLTGYDSFNNPISQIYSNNGSGGFSENTNVSLTGVFYSSVTTADFDKDGYTDILLTGRDSSGNRISQIYSNNGSGGFSENTNISLTGVSYSSVTTADFDSDGDTDILLTGSDSSGNPISKIYTNNGSGGFSENTNVSLNGVFRSSVTTADFDSDGDTDILLTGYDSFNNPISQIYSNNGSGGFSENTNISLNGVYGSSVTTADFDSDGDTDILLTGKDSSGRISKIYNNLFPISDVDTTTITEAIAITAADNNGTWQYSTNGTTWTNFPTVSNSNALLLDAGNKVRFQPTAHYNGTITTALTFRAWDKSTGTVGSTADTSINGGTTAFSVNTATASITVTAVNDAPTATPITTQTATKDSSFNLNIANKFSDIDGDILTYSAALADGTALPSWLTFDSTTGTFTGTPTNSDVGNIAIKVTAKDSSNATVENSFQLTVNNVNHAPTATPITTQTATKDSSFNLNIANKFSDIDGDILTYSAALADGTALPSWLTFDSTTGTFTGTPTNSDVGNIAIKVTAKDSSNATVENSFQLTVNNVNHAPTATPITTQTATKDSSFNLNIANKFSDIDGDILTYSAALADGTALPSWLTFDSTTGTFTGTPTNSDVGNIAIKVTAKDSSNATVENSFQLTVNNVNHAPTATPITTQTATKDSSFNLNIANKFSDIDGDILTYSAALADGTALPSWLTFDSTTGTFTGTPTNSDVGNIAIKVTAKDSSNATVENSFQLTVNNVNHAPTATPITTQTATKDSSFNLNIANKFSDIDGDILTYSAALADGTALPSWLTFDSTTGTFTGTPTNSDVGNIAIKVTAKDSSNATVENSFQLTVNNVNHAPTATPITTQTATKDSSFNLNIANKFSDIDGDILTYSAALADGTALPSWLTFDSTTGTFTGTPTNSDVGNIAIKVTAKDSSNATVENSFQLTVEATPQPTPTPTPEPTVQPTPTPTPEPTVQPTPTPTPTPEPTSDTLPANSSGDIYDPTRFVKAIAFPTLKANVVSDQSIAGTTEADTVFGKEGNNNIQTGDGNDYINGNQGEDFIDAGKGNDTVLGGKDNDQIDGSDDDDDLFGNLGNDTIAGNIGNDSINGNEGDDLIDGGDGKDQLFGGENNDSIKGGNETDLIFGNLGTDLIEGNDGDDSLFGNEQRDTISGNSGDDLIYGGEDNDLLDGNEGNDALWGDDGDDTLDGGQDNDILTGGKGNDILVGASGADTLTGGEGSDRFVLVSGFGPDTITDFTSGVDIIVLDGGLTFEQLTLTLVNGSTQIQVNNQILATLNNVDPNLLTVTNFTTSIF</sequence>
<feature type="domain" description="Dystroglycan-type cadherin-like" evidence="3">
    <location>
        <begin position="851"/>
        <end position="948"/>
    </location>
</feature>
<dbReference type="SUPFAM" id="SSF49313">
    <property type="entry name" value="Cadherin-like"/>
    <property type="match status" value="6"/>
</dbReference>
<dbReference type="InterPro" id="IPR013783">
    <property type="entry name" value="Ig-like_fold"/>
</dbReference>
<dbReference type="GO" id="GO:0016020">
    <property type="term" value="C:membrane"/>
    <property type="evidence" value="ECO:0007669"/>
    <property type="project" value="InterPro"/>
</dbReference>
<dbReference type="KEGG" id="ppsu:NO713_01161"/>
<dbReference type="SMART" id="SM00736">
    <property type="entry name" value="CADG"/>
    <property type="match status" value="6"/>
</dbReference>
<dbReference type="Proteomes" id="UP001153719">
    <property type="component" value="Chromosome"/>
</dbReference>
<gene>
    <name evidence="4" type="primary">hlyA</name>
    <name evidence="4" type="ORF">NO713_01161</name>
</gene>
<feature type="compositionally biased region" description="Polar residues" evidence="2">
    <location>
        <begin position="1375"/>
        <end position="1384"/>
    </location>
</feature>
<evidence type="ECO:0000313" key="5">
    <source>
        <dbReference type="Proteomes" id="UP001153719"/>
    </source>
</evidence>
<dbReference type="Gene3D" id="2.150.10.10">
    <property type="entry name" value="Serralysin-like metalloprotease, C-terminal"/>
    <property type="match status" value="2"/>
</dbReference>
<dbReference type="Pfam" id="PF00353">
    <property type="entry name" value="HemolysinCabind"/>
    <property type="match status" value="4"/>
</dbReference>
<dbReference type="InterPro" id="IPR028994">
    <property type="entry name" value="Integrin_alpha_N"/>
</dbReference>
<dbReference type="InterPro" id="IPR006644">
    <property type="entry name" value="Cadg"/>
</dbReference>
<dbReference type="Pfam" id="PF13517">
    <property type="entry name" value="FG-GAP_3"/>
    <property type="match status" value="3"/>
</dbReference>
<dbReference type="InterPro" id="IPR011049">
    <property type="entry name" value="Serralysin-like_metalloprot_C"/>
</dbReference>
<dbReference type="GO" id="GO:0005509">
    <property type="term" value="F:calcium ion binding"/>
    <property type="evidence" value="ECO:0007669"/>
    <property type="project" value="InterPro"/>
</dbReference>
<dbReference type="InterPro" id="IPR015919">
    <property type="entry name" value="Cadherin-like_sf"/>
</dbReference>
<proteinExistence type="predicted"/>
<feature type="region of interest" description="Disordered" evidence="2">
    <location>
        <begin position="1567"/>
        <end position="1598"/>
    </location>
</feature>
<feature type="domain" description="Dystroglycan-type cadherin-like" evidence="3">
    <location>
        <begin position="949"/>
        <end position="1046"/>
    </location>
</feature>
<dbReference type="SUPFAM" id="SSF51120">
    <property type="entry name" value="beta-Roll"/>
    <property type="match status" value="2"/>
</dbReference>
<dbReference type="EMBL" id="LR882967">
    <property type="protein sequence ID" value="CAD5928979.1"/>
    <property type="molecule type" value="Genomic_DNA"/>
</dbReference>
<evidence type="ECO:0000256" key="2">
    <source>
        <dbReference type="SAM" id="MobiDB-lite"/>
    </source>
</evidence>
<evidence type="ECO:0000256" key="1">
    <source>
        <dbReference type="ARBA" id="ARBA00022729"/>
    </source>
</evidence>
<accession>A0A9W4CGG4</accession>
<evidence type="ECO:0000313" key="4">
    <source>
        <dbReference type="EMBL" id="CAD5928979.1"/>
    </source>
</evidence>
<feature type="domain" description="Dystroglycan-type cadherin-like" evidence="3">
    <location>
        <begin position="1243"/>
        <end position="1340"/>
    </location>
</feature>
<dbReference type="Gene3D" id="2.130.10.130">
    <property type="entry name" value="Integrin alpha, N-terminal"/>
    <property type="match status" value="2"/>
</dbReference>
<name>A0A9W4CGG4_9CYAN</name>
<dbReference type="PANTHER" id="PTHR44103:SF1">
    <property type="entry name" value="PROPROTEIN CONVERTASE P"/>
    <property type="match status" value="1"/>
</dbReference>
<feature type="domain" description="Dystroglycan-type cadherin-like" evidence="3">
    <location>
        <begin position="1047"/>
        <end position="1144"/>
    </location>
</feature>
<dbReference type="PRINTS" id="PR00313">
    <property type="entry name" value="CABNDNGRPT"/>
</dbReference>
<dbReference type="Gene3D" id="2.60.40.10">
    <property type="entry name" value="Immunoglobulins"/>
    <property type="match status" value="6"/>
</dbReference>
<keyword evidence="5" id="KW-1185">Reference proteome</keyword>